<dbReference type="Proteomes" id="UP000464787">
    <property type="component" value="Chromosome"/>
</dbReference>
<keyword evidence="2" id="KW-1185">Reference proteome</keyword>
<dbReference type="AlphaFoldDB" id="A0A857JD19"/>
<protein>
    <submittedName>
        <fullName evidence="1">ATPase with chaperone activity</fullName>
    </submittedName>
</protein>
<reference evidence="1 2" key="1">
    <citation type="submission" date="2020-01" db="EMBL/GenBank/DDBJ databases">
        <title>Genome sequencing of strain KACC 21265.</title>
        <authorList>
            <person name="Heo J."/>
            <person name="Kim S.-J."/>
            <person name="Kim J.-S."/>
            <person name="Hong S.-B."/>
            <person name="Kwon S.-W."/>
        </authorList>
    </citation>
    <scope>NUCLEOTIDE SEQUENCE [LARGE SCALE GENOMIC DNA]</scope>
    <source>
        <strain evidence="1 2">KACC 21265</strain>
    </source>
</reference>
<proteinExistence type="predicted"/>
<sequence length="105" mass="11762">MEEDTNQIPIPESFMALYLQRGRPTLAREALEARLEFCEDLAAQVSELCQTVQFGGNLSESEALRKCLDGLLQPPASVSPAEARWVMCRVAELLQWDVPAWLLEA</sequence>
<dbReference type="KEGG" id="xyk:GT347_25815"/>
<dbReference type="EMBL" id="CP047650">
    <property type="protein sequence ID" value="QHJ01102.1"/>
    <property type="molecule type" value="Genomic_DNA"/>
</dbReference>
<evidence type="ECO:0000313" key="2">
    <source>
        <dbReference type="Proteomes" id="UP000464787"/>
    </source>
</evidence>
<organism evidence="1 2">
    <name type="scientific">Xylophilus rhododendri</name>
    <dbReference type="NCBI Taxonomy" id="2697032"/>
    <lineage>
        <taxon>Bacteria</taxon>
        <taxon>Pseudomonadati</taxon>
        <taxon>Pseudomonadota</taxon>
        <taxon>Betaproteobacteria</taxon>
        <taxon>Burkholderiales</taxon>
        <taxon>Xylophilus</taxon>
    </lineage>
</organism>
<gene>
    <name evidence="1" type="ORF">GT347_25815</name>
</gene>
<dbReference type="RefSeq" id="WP_160554911.1">
    <property type="nucleotide sequence ID" value="NZ_CP047650.1"/>
</dbReference>
<accession>A0A857JD19</accession>
<evidence type="ECO:0000313" key="1">
    <source>
        <dbReference type="EMBL" id="QHJ01102.1"/>
    </source>
</evidence>
<name>A0A857JD19_9BURK</name>